<protein>
    <recommendedName>
        <fullName evidence="10">Flagellar protein FliL</fullName>
    </recommendedName>
</protein>
<feature type="transmembrane region" description="Helical" evidence="10">
    <location>
        <begin position="17"/>
        <end position="39"/>
    </location>
</feature>
<evidence type="ECO:0000313" key="12">
    <source>
        <dbReference type="Proteomes" id="UP000664218"/>
    </source>
</evidence>
<proteinExistence type="inferred from homology"/>
<dbReference type="GO" id="GO:0071978">
    <property type="term" value="P:bacterial-type flagellum-dependent swarming motility"/>
    <property type="evidence" value="ECO:0007669"/>
    <property type="project" value="TreeGrafter"/>
</dbReference>
<organism evidence="11 12">
    <name type="scientific">Proteiniclasticum aestuarii</name>
    <dbReference type="NCBI Taxonomy" id="2817862"/>
    <lineage>
        <taxon>Bacteria</taxon>
        <taxon>Bacillati</taxon>
        <taxon>Bacillota</taxon>
        <taxon>Clostridia</taxon>
        <taxon>Eubacteriales</taxon>
        <taxon>Clostridiaceae</taxon>
        <taxon>Proteiniclasticum</taxon>
    </lineage>
</organism>
<dbReference type="Proteomes" id="UP000664218">
    <property type="component" value="Unassembled WGS sequence"/>
</dbReference>
<dbReference type="GO" id="GO:0009425">
    <property type="term" value="C:bacterial-type flagellum basal body"/>
    <property type="evidence" value="ECO:0007669"/>
    <property type="project" value="InterPro"/>
</dbReference>
<dbReference type="GO" id="GO:0005886">
    <property type="term" value="C:plasma membrane"/>
    <property type="evidence" value="ECO:0007669"/>
    <property type="project" value="UniProtKB-SubCell"/>
</dbReference>
<name>A0A939HDN4_9CLOT</name>
<evidence type="ECO:0000256" key="9">
    <source>
        <dbReference type="ARBA" id="ARBA00023136"/>
    </source>
</evidence>
<keyword evidence="7 10" id="KW-0283">Flagellar rotation</keyword>
<comment type="caution">
    <text evidence="11">The sequence shown here is derived from an EMBL/GenBank/DDBJ whole genome shotgun (WGS) entry which is preliminary data.</text>
</comment>
<reference evidence="11" key="1">
    <citation type="submission" date="2021-03" db="EMBL/GenBank/DDBJ databases">
        <title>Proteiniclasticum marinus sp. nov., isolated from tidal flat sediment.</title>
        <authorList>
            <person name="Namirimu T."/>
            <person name="Yang J.-A."/>
            <person name="Yang S.-H."/>
            <person name="Kim Y.-J."/>
            <person name="Kwon K.K."/>
        </authorList>
    </citation>
    <scope>NUCLEOTIDE SEQUENCE</scope>
    <source>
        <strain evidence="11">SCR006</strain>
    </source>
</reference>
<comment type="function">
    <text evidence="1 10">Controls the rotational direction of flagella during chemotaxis.</text>
</comment>
<keyword evidence="11" id="KW-0966">Cell projection</keyword>
<keyword evidence="6 10" id="KW-0812">Transmembrane</keyword>
<keyword evidence="9 10" id="KW-0472">Membrane</keyword>
<keyword evidence="11" id="KW-0969">Cilium</keyword>
<keyword evidence="11" id="KW-0282">Flagellum</keyword>
<dbReference type="GO" id="GO:0006935">
    <property type="term" value="P:chemotaxis"/>
    <property type="evidence" value="ECO:0007669"/>
    <property type="project" value="UniProtKB-KW"/>
</dbReference>
<keyword evidence="12" id="KW-1185">Reference proteome</keyword>
<gene>
    <name evidence="11" type="ORF">J3A84_10055</name>
</gene>
<comment type="subcellular location">
    <subcellularLocation>
        <location evidence="2">Cell membrane</location>
        <topology evidence="2">Single-pass membrane protein</topology>
    </subcellularLocation>
</comment>
<evidence type="ECO:0000256" key="10">
    <source>
        <dbReference type="RuleBase" id="RU364125"/>
    </source>
</evidence>
<dbReference type="InterPro" id="IPR005503">
    <property type="entry name" value="FliL"/>
</dbReference>
<evidence type="ECO:0000256" key="5">
    <source>
        <dbReference type="ARBA" id="ARBA00022500"/>
    </source>
</evidence>
<evidence type="ECO:0000256" key="7">
    <source>
        <dbReference type="ARBA" id="ARBA00022779"/>
    </source>
</evidence>
<dbReference type="Pfam" id="PF03748">
    <property type="entry name" value="FliL"/>
    <property type="match status" value="1"/>
</dbReference>
<keyword evidence="4 10" id="KW-1003">Cell membrane</keyword>
<accession>A0A939HDN4</accession>
<dbReference type="PANTHER" id="PTHR35091">
    <property type="entry name" value="FLAGELLAR PROTEIN FLIL"/>
    <property type="match status" value="1"/>
</dbReference>
<dbReference type="PANTHER" id="PTHR35091:SF2">
    <property type="entry name" value="FLAGELLAR PROTEIN FLIL"/>
    <property type="match status" value="1"/>
</dbReference>
<dbReference type="AlphaFoldDB" id="A0A939HDN4"/>
<comment type="similarity">
    <text evidence="3 10">Belongs to the FliL family.</text>
</comment>
<evidence type="ECO:0000256" key="8">
    <source>
        <dbReference type="ARBA" id="ARBA00022989"/>
    </source>
</evidence>
<evidence type="ECO:0000256" key="2">
    <source>
        <dbReference type="ARBA" id="ARBA00004162"/>
    </source>
</evidence>
<evidence type="ECO:0000256" key="6">
    <source>
        <dbReference type="ARBA" id="ARBA00022692"/>
    </source>
</evidence>
<dbReference type="RefSeq" id="WP_207599896.1">
    <property type="nucleotide sequence ID" value="NZ_JAFNJU010000007.1"/>
</dbReference>
<evidence type="ECO:0000256" key="4">
    <source>
        <dbReference type="ARBA" id="ARBA00022475"/>
    </source>
</evidence>
<evidence type="ECO:0000256" key="3">
    <source>
        <dbReference type="ARBA" id="ARBA00008281"/>
    </source>
</evidence>
<evidence type="ECO:0000313" key="11">
    <source>
        <dbReference type="EMBL" id="MBO1265373.1"/>
    </source>
</evidence>
<evidence type="ECO:0000256" key="1">
    <source>
        <dbReference type="ARBA" id="ARBA00002254"/>
    </source>
</evidence>
<keyword evidence="8 10" id="KW-1133">Transmembrane helix</keyword>
<dbReference type="EMBL" id="JAFNJU010000007">
    <property type="protein sequence ID" value="MBO1265373.1"/>
    <property type="molecule type" value="Genomic_DNA"/>
</dbReference>
<sequence length="155" mass="17566">MAQQLEDVKEKKKPNKLIIIIIIMSFIILIGAISMVFIATDITLSDVISKFQKHEEYVIPLDSFVVNLDTEGKGSTYLKTQMSLLYTEEDYGKVLENKTSQIRDLIIKDLMDYKPDDLLVEGGLAAAKVKIRTSINVALGEDMVKEIFFTDFLIQ</sequence>
<keyword evidence="5 10" id="KW-0145">Chemotaxis</keyword>